<dbReference type="Proteomes" id="UP001607303">
    <property type="component" value="Unassembled WGS sequence"/>
</dbReference>
<proteinExistence type="predicted"/>
<evidence type="ECO:0000313" key="1">
    <source>
        <dbReference type="EMBL" id="KAL2743153.1"/>
    </source>
</evidence>
<dbReference type="AlphaFoldDB" id="A0ABD2CDL8"/>
<sequence length="98" mass="11545">MKQGCELRYRQLKFKNISKKWIPRDILISDTVRAIVMKVFEILCIITVIHKAKNETCVQKFTIANAIVLTFVIYDDESLIVHFECYAIYDKAQISFLR</sequence>
<keyword evidence="2" id="KW-1185">Reference proteome</keyword>
<name>A0ABD2CDL8_VESMC</name>
<evidence type="ECO:0000313" key="2">
    <source>
        <dbReference type="Proteomes" id="UP001607303"/>
    </source>
</evidence>
<protein>
    <submittedName>
        <fullName evidence="1">Uncharacterized protein</fullName>
    </submittedName>
</protein>
<comment type="caution">
    <text evidence="1">The sequence shown here is derived from an EMBL/GenBank/DDBJ whole genome shotgun (WGS) entry which is preliminary data.</text>
</comment>
<dbReference type="EMBL" id="JAYRBN010000056">
    <property type="protein sequence ID" value="KAL2743153.1"/>
    <property type="molecule type" value="Genomic_DNA"/>
</dbReference>
<accession>A0ABD2CDL8</accession>
<organism evidence="1 2">
    <name type="scientific">Vespula maculifrons</name>
    <name type="common">Eastern yellow jacket</name>
    <name type="synonym">Wasp</name>
    <dbReference type="NCBI Taxonomy" id="7453"/>
    <lineage>
        <taxon>Eukaryota</taxon>
        <taxon>Metazoa</taxon>
        <taxon>Ecdysozoa</taxon>
        <taxon>Arthropoda</taxon>
        <taxon>Hexapoda</taxon>
        <taxon>Insecta</taxon>
        <taxon>Pterygota</taxon>
        <taxon>Neoptera</taxon>
        <taxon>Endopterygota</taxon>
        <taxon>Hymenoptera</taxon>
        <taxon>Apocrita</taxon>
        <taxon>Aculeata</taxon>
        <taxon>Vespoidea</taxon>
        <taxon>Vespidae</taxon>
        <taxon>Vespinae</taxon>
        <taxon>Vespula</taxon>
    </lineage>
</organism>
<reference evidence="1 2" key="1">
    <citation type="journal article" date="2024" name="Ann. Entomol. Soc. Am.">
        <title>Genomic analyses of the southern and eastern yellowjacket wasps (Hymenoptera: Vespidae) reveal evolutionary signatures of social life.</title>
        <authorList>
            <person name="Catto M.A."/>
            <person name="Caine P.B."/>
            <person name="Orr S.E."/>
            <person name="Hunt B.G."/>
            <person name="Goodisman M.A.D."/>
        </authorList>
    </citation>
    <scope>NUCLEOTIDE SEQUENCE [LARGE SCALE GENOMIC DNA]</scope>
    <source>
        <strain evidence="1">232</strain>
        <tissue evidence="1">Head and thorax</tissue>
    </source>
</reference>
<gene>
    <name evidence="1" type="ORF">V1477_008642</name>
</gene>